<protein>
    <submittedName>
        <fullName evidence="1">Uncharacterized protein</fullName>
    </submittedName>
</protein>
<name>A0A366ME52_9EURY</name>
<comment type="caution">
    <text evidence="1">The sequence shown here is derived from an EMBL/GenBank/DDBJ whole genome shotgun (WGS) entry which is preliminary data.</text>
</comment>
<organism evidence="1 2">
    <name type="scientific">Candidatus Methanobinarius endosymbioticus</name>
    <dbReference type="NCBI Taxonomy" id="2006182"/>
    <lineage>
        <taxon>Archaea</taxon>
        <taxon>Methanobacteriati</taxon>
        <taxon>Methanobacteriota</taxon>
        <taxon>Methanomada group</taxon>
        <taxon>Methanobacteria</taxon>
        <taxon>Methanobacteriales</taxon>
        <taxon>Methanobacteriaceae</taxon>
        <taxon>Candidatus Methanobinarius</taxon>
    </lineage>
</organism>
<accession>A0A366ME52</accession>
<evidence type="ECO:0000313" key="2">
    <source>
        <dbReference type="Proteomes" id="UP000253099"/>
    </source>
</evidence>
<keyword evidence="2" id="KW-1185">Reference proteome</keyword>
<reference evidence="1 2" key="1">
    <citation type="submission" date="2018-06" db="EMBL/GenBank/DDBJ databases">
        <title>Genomic insight into two independent archaeal endosymbiosis events.</title>
        <authorList>
            <person name="Lind A.E."/>
            <person name="Lewis W.H."/>
            <person name="Spang A."/>
            <person name="Guy L."/>
            <person name="Embley M.T."/>
            <person name="Ettema T.J.G."/>
        </authorList>
    </citation>
    <scope>NUCLEOTIDE SEQUENCE [LARGE SCALE GENOMIC DNA]</scope>
    <source>
        <strain evidence="1">NOE</strain>
    </source>
</reference>
<proteinExistence type="predicted"/>
<evidence type="ECO:0000313" key="1">
    <source>
        <dbReference type="EMBL" id="RBQ24317.1"/>
    </source>
</evidence>
<dbReference type="AlphaFoldDB" id="A0A366ME52"/>
<sequence>MLIIANILLCVSTVSTIGNNNIFGNFGQSGNDDLFLKEANVGGINFHIPDGYSLKSSNNGSYMSTDLYMKDSSSISFIVNFKTPIFFRST</sequence>
<dbReference type="EMBL" id="NIZT01000005">
    <property type="protein sequence ID" value="RBQ24317.1"/>
    <property type="molecule type" value="Genomic_DNA"/>
</dbReference>
<gene>
    <name evidence="1" type="ORF">ALNOE001_02310</name>
</gene>
<dbReference type="Proteomes" id="UP000253099">
    <property type="component" value="Unassembled WGS sequence"/>
</dbReference>